<name>A0A066XFZ8_COLSU</name>
<feature type="compositionally biased region" description="Polar residues" evidence="1">
    <location>
        <begin position="198"/>
        <end position="212"/>
    </location>
</feature>
<reference evidence="4" key="1">
    <citation type="journal article" date="2014" name="Genome Announc.">
        <title>Draft genome sequence of Colletotrichum sublineola, a destructive pathogen of cultivated sorghum.</title>
        <authorList>
            <person name="Baroncelli R."/>
            <person name="Sanz-Martin J.M."/>
            <person name="Rech G.E."/>
            <person name="Sukno S.A."/>
            <person name="Thon M.R."/>
        </authorList>
    </citation>
    <scope>NUCLEOTIDE SEQUENCE [LARGE SCALE GENOMIC DNA]</scope>
    <source>
        <strain evidence="4">TX430BB</strain>
    </source>
</reference>
<feature type="signal peptide" evidence="2">
    <location>
        <begin position="1"/>
        <end position="15"/>
    </location>
</feature>
<dbReference type="eggNOG" id="ENOG502R96Z">
    <property type="taxonomic scope" value="Eukaryota"/>
</dbReference>
<feature type="compositionally biased region" description="Low complexity" evidence="1">
    <location>
        <begin position="118"/>
        <end position="133"/>
    </location>
</feature>
<protein>
    <submittedName>
        <fullName evidence="3">Uncharacterized protein</fullName>
    </submittedName>
</protein>
<feature type="compositionally biased region" description="Polar residues" evidence="1">
    <location>
        <begin position="171"/>
        <end position="180"/>
    </location>
</feature>
<evidence type="ECO:0000256" key="2">
    <source>
        <dbReference type="SAM" id="SignalP"/>
    </source>
</evidence>
<dbReference type="AlphaFoldDB" id="A0A066XFZ8"/>
<feature type="compositionally biased region" description="Polar residues" evidence="1">
    <location>
        <begin position="104"/>
        <end position="113"/>
    </location>
</feature>
<organism evidence="3 4">
    <name type="scientific">Colletotrichum sublineola</name>
    <name type="common">Sorghum anthracnose fungus</name>
    <dbReference type="NCBI Taxonomy" id="1173701"/>
    <lineage>
        <taxon>Eukaryota</taxon>
        <taxon>Fungi</taxon>
        <taxon>Dikarya</taxon>
        <taxon>Ascomycota</taxon>
        <taxon>Pezizomycotina</taxon>
        <taxon>Sordariomycetes</taxon>
        <taxon>Hypocreomycetidae</taxon>
        <taxon>Glomerellales</taxon>
        <taxon>Glomerellaceae</taxon>
        <taxon>Colletotrichum</taxon>
        <taxon>Colletotrichum graminicola species complex</taxon>
    </lineage>
</organism>
<dbReference type="Proteomes" id="UP000027238">
    <property type="component" value="Unassembled WGS sequence"/>
</dbReference>
<feature type="region of interest" description="Disordered" evidence="1">
    <location>
        <begin position="166"/>
        <end position="244"/>
    </location>
</feature>
<keyword evidence="2" id="KW-0732">Signal</keyword>
<evidence type="ECO:0000313" key="4">
    <source>
        <dbReference type="Proteomes" id="UP000027238"/>
    </source>
</evidence>
<dbReference type="HOGENOM" id="CLU_868815_0_0_1"/>
<feature type="compositionally biased region" description="Basic residues" evidence="1">
    <location>
        <begin position="294"/>
        <end position="303"/>
    </location>
</feature>
<feature type="region of interest" description="Disordered" evidence="1">
    <location>
        <begin position="287"/>
        <end position="320"/>
    </location>
</feature>
<dbReference type="OrthoDB" id="10671485at2759"/>
<evidence type="ECO:0000313" key="3">
    <source>
        <dbReference type="EMBL" id="KDN64656.1"/>
    </source>
</evidence>
<dbReference type="OMA" id="MSARMAY"/>
<feature type="chain" id="PRO_5012813708" evidence="2">
    <location>
        <begin position="16"/>
        <end position="320"/>
    </location>
</feature>
<keyword evidence="4" id="KW-1185">Reference proteome</keyword>
<accession>A0A066XFZ8</accession>
<sequence>MKYLWPKFFLSSCLAQAIWESTAANITLTTAFLYLKASAYSLAALPCPFINPGKAVIMGLCEALRGLVSKHDDCRFEQSTACCSNDSNFTTPMARVYCGEARVSENQPESSSKGKFVSPPASTARRTTSTYSSVPRHSEANARYTENGYTLAEMSARMAYTNRYGNRKPQTHASSTTPSRSPKAKPVVIVKRKPLPNESKSAQGSRTPSPLRSTDEPRSDPPTYLTHEGGERSQSAARKADIPMPPALCHDDIHRRVTHWASNTAVSKPLIEEPPDMICDEAPSATMASPVCKPTKRQRKGKKNTVATSHLARGSMRSQD</sequence>
<gene>
    <name evidence="3" type="ORF">CSUB01_04294</name>
</gene>
<comment type="caution">
    <text evidence="3">The sequence shown here is derived from an EMBL/GenBank/DDBJ whole genome shotgun (WGS) entry which is preliminary data.</text>
</comment>
<evidence type="ECO:0000256" key="1">
    <source>
        <dbReference type="SAM" id="MobiDB-lite"/>
    </source>
</evidence>
<feature type="region of interest" description="Disordered" evidence="1">
    <location>
        <begin position="104"/>
        <end position="145"/>
    </location>
</feature>
<dbReference type="EMBL" id="JMSE01001107">
    <property type="protein sequence ID" value="KDN64656.1"/>
    <property type="molecule type" value="Genomic_DNA"/>
</dbReference>
<proteinExistence type="predicted"/>